<name>A0A1E3WF91_9HYPH</name>
<keyword evidence="2" id="KW-1185">Reference proteome</keyword>
<gene>
    <name evidence="1" type="ORF">AUC71_08200</name>
</gene>
<proteinExistence type="predicted"/>
<evidence type="ECO:0000313" key="1">
    <source>
        <dbReference type="EMBL" id="ODS03697.1"/>
    </source>
</evidence>
<reference evidence="1 2" key="1">
    <citation type="journal article" date="2016" name="Environ. Microbiol.">
        <title>New Methyloceanibacter diversity from North Sea sediments includes methanotroph containing solely the soluble methane monooxygenase.</title>
        <authorList>
            <person name="Vekeman B."/>
            <person name="Kerckhof F.M."/>
            <person name="Cremers G."/>
            <person name="de Vos P."/>
            <person name="Vandamme P."/>
            <person name="Boon N."/>
            <person name="Op den Camp H.J."/>
            <person name="Heylen K."/>
        </authorList>
    </citation>
    <scope>NUCLEOTIDE SEQUENCE [LARGE SCALE GENOMIC DNA]</scope>
    <source>
        <strain evidence="1 2">R-67177</strain>
    </source>
</reference>
<evidence type="ECO:0000313" key="2">
    <source>
        <dbReference type="Proteomes" id="UP000095042"/>
    </source>
</evidence>
<comment type="caution">
    <text evidence="1">The sequence shown here is derived from an EMBL/GenBank/DDBJ whole genome shotgun (WGS) entry which is preliminary data.</text>
</comment>
<sequence>MSLLEAVWTKIADDALKGNAKAQALILNRSRLLEAAPGERVMREDDEKVLQSYLRQVAAEIKAAEEHS</sequence>
<dbReference type="EMBL" id="LPWD01000062">
    <property type="protein sequence ID" value="ODS03697.1"/>
    <property type="molecule type" value="Genomic_DNA"/>
</dbReference>
<accession>A0A1E3WF91</accession>
<dbReference type="AlphaFoldDB" id="A0A1E3WF91"/>
<dbReference type="Proteomes" id="UP000095042">
    <property type="component" value="Unassembled WGS sequence"/>
</dbReference>
<protein>
    <submittedName>
        <fullName evidence="1">Uncharacterized protein</fullName>
    </submittedName>
</protein>
<organism evidence="1 2">
    <name type="scientific">Methyloceanibacter marginalis</name>
    <dbReference type="NCBI Taxonomy" id="1774971"/>
    <lineage>
        <taxon>Bacteria</taxon>
        <taxon>Pseudomonadati</taxon>
        <taxon>Pseudomonadota</taxon>
        <taxon>Alphaproteobacteria</taxon>
        <taxon>Hyphomicrobiales</taxon>
        <taxon>Hyphomicrobiaceae</taxon>
        <taxon>Methyloceanibacter</taxon>
    </lineage>
</organism>